<gene>
    <name evidence="2" type="ORF">ABT276_04125</name>
</gene>
<dbReference type="InterPro" id="IPR013901">
    <property type="entry name" value="Anthrone_oxy"/>
</dbReference>
<evidence type="ECO:0000256" key="1">
    <source>
        <dbReference type="SAM" id="Phobius"/>
    </source>
</evidence>
<evidence type="ECO:0000313" key="2">
    <source>
        <dbReference type="EMBL" id="MER6612577.1"/>
    </source>
</evidence>
<keyword evidence="1" id="KW-0472">Membrane</keyword>
<reference evidence="2 3" key="1">
    <citation type="submission" date="2024-06" db="EMBL/GenBank/DDBJ databases">
        <title>The Natural Products Discovery Center: Release of the First 8490 Sequenced Strains for Exploring Actinobacteria Biosynthetic Diversity.</title>
        <authorList>
            <person name="Kalkreuter E."/>
            <person name="Kautsar S.A."/>
            <person name="Yang D."/>
            <person name="Bader C.D."/>
            <person name="Teijaro C.N."/>
            <person name="Fluegel L."/>
            <person name="Davis C.M."/>
            <person name="Simpson J.R."/>
            <person name="Lauterbach L."/>
            <person name="Steele A.D."/>
            <person name="Gui C."/>
            <person name="Meng S."/>
            <person name="Li G."/>
            <person name="Viehrig K."/>
            <person name="Ye F."/>
            <person name="Su P."/>
            <person name="Kiefer A.F."/>
            <person name="Nichols A."/>
            <person name="Cepeda A.J."/>
            <person name="Yan W."/>
            <person name="Fan B."/>
            <person name="Jiang Y."/>
            <person name="Adhikari A."/>
            <person name="Zheng C.-J."/>
            <person name="Schuster L."/>
            <person name="Cowan T.M."/>
            <person name="Smanski M.J."/>
            <person name="Chevrette M.G."/>
            <person name="De Carvalho L.P.S."/>
            <person name="Shen B."/>
        </authorList>
    </citation>
    <scope>NUCLEOTIDE SEQUENCE [LARGE SCALE GENOMIC DNA]</scope>
    <source>
        <strain evidence="2 3">NPDC000837</strain>
    </source>
</reference>
<dbReference type="RefSeq" id="WP_351974955.1">
    <property type="nucleotide sequence ID" value="NZ_JBEPBX010000002.1"/>
</dbReference>
<dbReference type="Proteomes" id="UP001445472">
    <property type="component" value="Unassembled WGS sequence"/>
</dbReference>
<accession>A0ABV1UQN7</accession>
<organism evidence="2 3">
    <name type="scientific">Streptomyces xantholiticus</name>
    <dbReference type="NCBI Taxonomy" id="68285"/>
    <lineage>
        <taxon>Bacteria</taxon>
        <taxon>Bacillati</taxon>
        <taxon>Actinomycetota</taxon>
        <taxon>Actinomycetes</taxon>
        <taxon>Kitasatosporales</taxon>
        <taxon>Streptomycetaceae</taxon>
        <taxon>Streptomyces</taxon>
    </lineage>
</organism>
<keyword evidence="1" id="KW-0812">Transmembrane</keyword>
<comment type="caution">
    <text evidence="2">The sequence shown here is derived from an EMBL/GenBank/DDBJ whole genome shotgun (WGS) entry which is preliminary data.</text>
</comment>
<keyword evidence="3" id="KW-1185">Reference proteome</keyword>
<feature type="transmembrane region" description="Helical" evidence="1">
    <location>
        <begin position="53"/>
        <end position="71"/>
    </location>
</feature>
<proteinExistence type="predicted"/>
<keyword evidence="1" id="KW-1133">Transmembrane helix</keyword>
<feature type="transmembrane region" description="Helical" evidence="1">
    <location>
        <begin position="83"/>
        <end position="104"/>
    </location>
</feature>
<dbReference type="Pfam" id="PF08592">
    <property type="entry name" value="Anthrone_oxy"/>
    <property type="match status" value="1"/>
</dbReference>
<name>A0ABV1UQN7_9ACTN</name>
<feature type="transmembrane region" description="Helical" evidence="1">
    <location>
        <begin position="6"/>
        <end position="32"/>
    </location>
</feature>
<dbReference type="EMBL" id="JBEPBX010000002">
    <property type="protein sequence ID" value="MER6612577.1"/>
    <property type="molecule type" value="Genomic_DNA"/>
</dbReference>
<sequence length="157" mass="16450">MAALLLALAVVSTGLYAGFYLIFLTGIMPALARLSDEQFTAAMRRINEKVPRATFLLVFLGAVGFPAAALFVPVDGRTTADRWLVLAALVCAIAGHLITAAGNVPLNNALAASENAAPPVPDRDARAAFESRWNAFHLARTLLALAAFACLVCAATP</sequence>
<evidence type="ECO:0000313" key="3">
    <source>
        <dbReference type="Proteomes" id="UP001445472"/>
    </source>
</evidence>
<protein>
    <submittedName>
        <fullName evidence="2">Anthrone oxygenase family protein</fullName>
    </submittedName>
</protein>